<keyword evidence="3" id="KW-1185">Reference proteome</keyword>
<name>A0A397V7V9_9GLOM</name>
<feature type="compositionally biased region" description="Low complexity" evidence="1">
    <location>
        <begin position="74"/>
        <end position="95"/>
    </location>
</feature>
<proteinExistence type="predicted"/>
<sequence>MKKLLKKFIKKKAGSKTNGMTRKWNNKKNQIKPEQEKGQKWKATKIAKEAENGKIIQKPTDKKLTETSPATVPNDNSNDDFNNGSNDNFNKSFSDASKKININK</sequence>
<dbReference type="Proteomes" id="UP000266673">
    <property type="component" value="Unassembled WGS sequence"/>
</dbReference>
<gene>
    <name evidence="2" type="ORF">C2G38_2186565</name>
</gene>
<dbReference type="EMBL" id="QKWP01000587">
    <property type="protein sequence ID" value="RIB17738.1"/>
    <property type="molecule type" value="Genomic_DNA"/>
</dbReference>
<organism evidence="2 3">
    <name type="scientific">Gigaspora rosea</name>
    <dbReference type="NCBI Taxonomy" id="44941"/>
    <lineage>
        <taxon>Eukaryota</taxon>
        <taxon>Fungi</taxon>
        <taxon>Fungi incertae sedis</taxon>
        <taxon>Mucoromycota</taxon>
        <taxon>Glomeromycotina</taxon>
        <taxon>Glomeromycetes</taxon>
        <taxon>Diversisporales</taxon>
        <taxon>Gigasporaceae</taxon>
        <taxon>Gigaspora</taxon>
    </lineage>
</organism>
<accession>A0A397V7V9</accession>
<evidence type="ECO:0000256" key="1">
    <source>
        <dbReference type="SAM" id="MobiDB-lite"/>
    </source>
</evidence>
<protein>
    <submittedName>
        <fullName evidence="2">Uncharacterized protein</fullName>
    </submittedName>
</protein>
<evidence type="ECO:0000313" key="3">
    <source>
        <dbReference type="Proteomes" id="UP000266673"/>
    </source>
</evidence>
<feature type="compositionally biased region" description="Basic residues" evidence="1">
    <location>
        <begin position="1"/>
        <end position="14"/>
    </location>
</feature>
<evidence type="ECO:0000313" key="2">
    <source>
        <dbReference type="EMBL" id="RIB17738.1"/>
    </source>
</evidence>
<reference evidence="2 3" key="1">
    <citation type="submission" date="2018-06" db="EMBL/GenBank/DDBJ databases">
        <title>Comparative genomics reveals the genomic features of Rhizophagus irregularis, R. cerebriforme, R. diaphanum and Gigaspora rosea, and their symbiotic lifestyle signature.</title>
        <authorList>
            <person name="Morin E."/>
            <person name="San Clemente H."/>
            <person name="Chen E.C.H."/>
            <person name="De La Providencia I."/>
            <person name="Hainaut M."/>
            <person name="Kuo A."/>
            <person name="Kohler A."/>
            <person name="Murat C."/>
            <person name="Tang N."/>
            <person name="Roy S."/>
            <person name="Loubradou J."/>
            <person name="Henrissat B."/>
            <person name="Grigoriev I.V."/>
            <person name="Corradi N."/>
            <person name="Roux C."/>
            <person name="Martin F.M."/>
        </authorList>
    </citation>
    <scope>NUCLEOTIDE SEQUENCE [LARGE SCALE GENOMIC DNA]</scope>
    <source>
        <strain evidence="2 3">DAOM 194757</strain>
    </source>
</reference>
<comment type="caution">
    <text evidence="2">The sequence shown here is derived from an EMBL/GenBank/DDBJ whole genome shotgun (WGS) entry which is preliminary data.</text>
</comment>
<dbReference type="AlphaFoldDB" id="A0A397V7V9"/>
<feature type="region of interest" description="Disordered" evidence="1">
    <location>
        <begin position="1"/>
        <end position="104"/>
    </location>
</feature>